<evidence type="ECO:0000256" key="6">
    <source>
        <dbReference type="ARBA" id="ARBA00023242"/>
    </source>
</evidence>
<evidence type="ECO:0000256" key="8">
    <source>
        <dbReference type="SAM" id="Phobius"/>
    </source>
</evidence>
<evidence type="ECO:0000313" key="10">
    <source>
        <dbReference type="EMBL" id="KAG8374633.1"/>
    </source>
</evidence>
<accession>A0AAV6X654</accession>
<feature type="region of interest" description="Disordered" evidence="7">
    <location>
        <begin position="1"/>
        <end position="30"/>
    </location>
</feature>
<protein>
    <recommendedName>
        <fullName evidence="9">Man1/Src1-like C-terminal domain-containing protein</fullName>
    </recommendedName>
</protein>
<name>A0AAV6X654_9LAMI</name>
<keyword evidence="4 8" id="KW-1133">Transmembrane helix</keyword>
<dbReference type="InterPro" id="IPR041885">
    <property type="entry name" value="MAN1_winged_helix_dom"/>
</dbReference>
<dbReference type="GO" id="GO:0005637">
    <property type="term" value="C:nuclear inner membrane"/>
    <property type="evidence" value="ECO:0007669"/>
    <property type="project" value="UniProtKB-SubCell"/>
</dbReference>
<evidence type="ECO:0000256" key="4">
    <source>
        <dbReference type="ARBA" id="ARBA00022989"/>
    </source>
</evidence>
<comment type="subcellular location">
    <subcellularLocation>
        <location evidence="1">Nucleus inner membrane</location>
    </subcellularLocation>
</comment>
<evidence type="ECO:0000256" key="1">
    <source>
        <dbReference type="ARBA" id="ARBA00004540"/>
    </source>
</evidence>
<comment type="caution">
    <text evidence="10">The sequence shown here is derived from an EMBL/GenBank/DDBJ whole genome shotgun (WGS) entry which is preliminary data.</text>
</comment>
<dbReference type="Gene3D" id="1.10.10.1180">
    <property type="entry name" value="MAN1, winged-helix domain"/>
    <property type="match status" value="1"/>
</dbReference>
<evidence type="ECO:0000256" key="7">
    <source>
        <dbReference type="SAM" id="MobiDB-lite"/>
    </source>
</evidence>
<dbReference type="InterPro" id="IPR044780">
    <property type="entry name" value="Heh2/Src1"/>
</dbReference>
<sequence length="374" mass="41758">MASDTRKKKKKPKPSSPTLFPVEPSSNSLPSSKADLSRLIAVVSIAAAVAVACNLIANSLNQPPKPFCDTVTDDFLSVSESILVAYFIDYCEPCPANGVCYDGKFECGEGYKKHGNLCIEDGDINEAAKKLSKWVEAHVCEAYAQLLCSGTGKNWVSENELWSNLRAQYGQDENLTSSAFCTYMFKLVDHIESLTSKCFHYNLSDSQLAQFLHSNAASWVQLNFYVALPHGLTSHALWITPIMNIKFILQVEFSEMAIEVCDILEEKPLTSRSKSGDGEPWVVASWLRDHILSPKERRDPKLWRKVEELVQEDSRVDQYPKLVKGESKVVWEWQVEGPLSSSGKRKKSDGKAPKLKEAMNTSSNVQSWMHAGEP</sequence>
<gene>
    <name evidence="10" type="ORF">BUALT_Bualt10G0016300</name>
</gene>
<dbReference type="InterPro" id="IPR018996">
    <property type="entry name" value="Man1/Src1-like_C"/>
</dbReference>
<keyword evidence="11" id="KW-1185">Reference proteome</keyword>
<feature type="compositionally biased region" description="Basic residues" evidence="7">
    <location>
        <begin position="1"/>
        <end position="13"/>
    </location>
</feature>
<proteinExistence type="predicted"/>
<dbReference type="GO" id="GO:0005783">
    <property type="term" value="C:endoplasmic reticulum"/>
    <property type="evidence" value="ECO:0007669"/>
    <property type="project" value="TreeGrafter"/>
</dbReference>
<keyword evidence="3 8" id="KW-0812">Transmembrane</keyword>
<feature type="domain" description="Man1/Src1-like C-terminal" evidence="9">
    <location>
        <begin position="81"/>
        <end position="333"/>
    </location>
</feature>
<evidence type="ECO:0000313" key="11">
    <source>
        <dbReference type="Proteomes" id="UP000826271"/>
    </source>
</evidence>
<dbReference type="AlphaFoldDB" id="A0AAV6X654"/>
<dbReference type="GO" id="GO:0034399">
    <property type="term" value="C:nuclear periphery"/>
    <property type="evidence" value="ECO:0007669"/>
    <property type="project" value="TreeGrafter"/>
</dbReference>
<dbReference type="PANTHER" id="PTHR47808">
    <property type="entry name" value="INNER NUCLEAR MEMBRANE PROTEIN HEH2-RELATED"/>
    <property type="match status" value="1"/>
</dbReference>
<keyword evidence="2" id="KW-0597">Phosphoprotein</keyword>
<evidence type="ECO:0000256" key="3">
    <source>
        <dbReference type="ARBA" id="ARBA00022692"/>
    </source>
</evidence>
<feature type="region of interest" description="Disordered" evidence="7">
    <location>
        <begin position="338"/>
        <end position="374"/>
    </location>
</feature>
<keyword evidence="6" id="KW-0539">Nucleus</keyword>
<dbReference type="GO" id="GO:0071763">
    <property type="term" value="P:nuclear membrane organization"/>
    <property type="evidence" value="ECO:0007669"/>
    <property type="project" value="TreeGrafter"/>
</dbReference>
<dbReference type="Pfam" id="PF09402">
    <property type="entry name" value="MSC"/>
    <property type="match status" value="1"/>
</dbReference>
<reference evidence="10" key="1">
    <citation type="submission" date="2019-10" db="EMBL/GenBank/DDBJ databases">
        <authorList>
            <person name="Zhang R."/>
            <person name="Pan Y."/>
            <person name="Wang J."/>
            <person name="Ma R."/>
            <person name="Yu S."/>
        </authorList>
    </citation>
    <scope>NUCLEOTIDE SEQUENCE</scope>
    <source>
        <strain evidence="10">LA-IB0</strain>
        <tissue evidence="10">Leaf</tissue>
    </source>
</reference>
<evidence type="ECO:0000256" key="2">
    <source>
        <dbReference type="ARBA" id="ARBA00022553"/>
    </source>
</evidence>
<evidence type="ECO:0000259" key="9">
    <source>
        <dbReference type="Pfam" id="PF09402"/>
    </source>
</evidence>
<dbReference type="EMBL" id="WHWC01000010">
    <property type="protein sequence ID" value="KAG8374633.1"/>
    <property type="molecule type" value="Genomic_DNA"/>
</dbReference>
<dbReference type="PANTHER" id="PTHR47808:SF2">
    <property type="entry name" value="LEM DOMAIN-CONTAINING PROTEIN 2"/>
    <property type="match status" value="1"/>
</dbReference>
<dbReference type="Proteomes" id="UP000826271">
    <property type="component" value="Unassembled WGS sequence"/>
</dbReference>
<evidence type="ECO:0000256" key="5">
    <source>
        <dbReference type="ARBA" id="ARBA00023136"/>
    </source>
</evidence>
<feature type="transmembrane region" description="Helical" evidence="8">
    <location>
        <begin position="39"/>
        <end position="57"/>
    </location>
</feature>
<organism evidence="10 11">
    <name type="scientific">Buddleja alternifolia</name>
    <dbReference type="NCBI Taxonomy" id="168488"/>
    <lineage>
        <taxon>Eukaryota</taxon>
        <taxon>Viridiplantae</taxon>
        <taxon>Streptophyta</taxon>
        <taxon>Embryophyta</taxon>
        <taxon>Tracheophyta</taxon>
        <taxon>Spermatophyta</taxon>
        <taxon>Magnoliopsida</taxon>
        <taxon>eudicotyledons</taxon>
        <taxon>Gunneridae</taxon>
        <taxon>Pentapetalae</taxon>
        <taxon>asterids</taxon>
        <taxon>lamiids</taxon>
        <taxon>Lamiales</taxon>
        <taxon>Scrophulariaceae</taxon>
        <taxon>Buddlejeae</taxon>
        <taxon>Buddleja</taxon>
    </lineage>
</organism>
<keyword evidence="5 8" id="KW-0472">Membrane</keyword>
<dbReference type="GO" id="GO:0003682">
    <property type="term" value="F:chromatin binding"/>
    <property type="evidence" value="ECO:0007669"/>
    <property type="project" value="InterPro"/>
</dbReference>